<feature type="region of interest" description="Disordered" evidence="1">
    <location>
        <begin position="139"/>
        <end position="167"/>
    </location>
</feature>
<feature type="compositionally biased region" description="Basic and acidic residues" evidence="1">
    <location>
        <begin position="260"/>
        <end position="270"/>
    </location>
</feature>
<accession>A0A417XSH0</accession>
<reference evidence="3 4" key="1">
    <citation type="submission" date="2018-09" db="EMBL/GenBank/DDBJ databases">
        <title>Genome sequencing of Nocardioides immobilis CCTCC AB 2017083 for comparison to Nocardioides silvaticus.</title>
        <authorList>
            <person name="Li C."/>
            <person name="Wang G."/>
        </authorList>
    </citation>
    <scope>NUCLEOTIDE SEQUENCE [LARGE SCALE GENOMIC DNA]</scope>
    <source>
        <strain evidence="3 4">CCTCC AB 2017083</strain>
    </source>
</reference>
<comment type="caution">
    <text evidence="3">The sequence shown here is derived from an EMBL/GenBank/DDBJ whole genome shotgun (WGS) entry which is preliminary data.</text>
</comment>
<evidence type="ECO:0000313" key="3">
    <source>
        <dbReference type="EMBL" id="RHW23266.1"/>
    </source>
</evidence>
<evidence type="ECO:0000256" key="1">
    <source>
        <dbReference type="SAM" id="MobiDB-lite"/>
    </source>
</evidence>
<dbReference type="Pfam" id="PF09347">
    <property type="entry name" value="DUF1989"/>
    <property type="match status" value="1"/>
</dbReference>
<dbReference type="NCBIfam" id="TIGR03425">
    <property type="entry name" value="urea_degr_2"/>
    <property type="match status" value="1"/>
</dbReference>
<name>A0A417XSH0_9ACTN</name>
<protein>
    <submittedName>
        <fullName evidence="3">Urea carboxylase-associated family protein</fullName>
    </submittedName>
</protein>
<dbReference type="EMBL" id="QXGH01000052">
    <property type="protein sequence ID" value="RHW23266.1"/>
    <property type="molecule type" value="Genomic_DNA"/>
</dbReference>
<dbReference type="PANTHER" id="PTHR31527">
    <property type="entry name" value="RE64534P"/>
    <property type="match status" value="1"/>
</dbReference>
<keyword evidence="4" id="KW-1185">Reference proteome</keyword>
<dbReference type="Proteomes" id="UP000283644">
    <property type="component" value="Unassembled WGS sequence"/>
</dbReference>
<sequence length="284" mass="30219">MPTTAPSETATTAGARDHARAQETESLARGDRIRPTVPAASAPPPEGVAPEDVVWSDLVARGGYAHRRVAVGTTIRLTDVEGDACAHLLLFNALEPWERLNVADTVKVQWQAYAGPGYLLLSDQGRVLASVLADESGMHDTMYGTSSQARNEERYGDGSPEGPSPAGRELLLLGGVKHGLGRRDLPPSVSFFKGVRIDADGRPVWKGSAGAGRSVLLRAELPLVVLVANAPHPIDPRPAYTVSPLQVTAWQGSPTGPADDSWHATPEGRRGFENTLDYRKGLGL</sequence>
<dbReference type="OrthoDB" id="9772660at2"/>
<feature type="region of interest" description="Disordered" evidence="1">
    <location>
        <begin position="251"/>
        <end position="270"/>
    </location>
</feature>
<dbReference type="InterPro" id="IPR017792">
    <property type="entry name" value="UAAP1"/>
</dbReference>
<feature type="compositionally biased region" description="Basic and acidic residues" evidence="1">
    <location>
        <begin position="15"/>
        <end position="34"/>
    </location>
</feature>
<dbReference type="InterPro" id="IPR018959">
    <property type="entry name" value="DUF1989"/>
</dbReference>
<feature type="region of interest" description="Disordered" evidence="1">
    <location>
        <begin position="1"/>
        <end position="49"/>
    </location>
</feature>
<feature type="domain" description="DUF1989" evidence="2">
    <location>
        <begin position="59"/>
        <end position="224"/>
    </location>
</feature>
<feature type="compositionally biased region" description="Low complexity" evidence="1">
    <location>
        <begin position="1"/>
        <end position="14"/>
    </location>
</feature>
<organism evidence="3 4">
    <name type="scientific">Nocardioides immobilis</name>
    <dbReference type="NCBI Taxonomy" id="2049295"/>
    <lineage>
        <taxon>Bacteria</taxon>
        <taxon>Bacillati</taxon>
        <taxon>Actinomycetota</taxon>
        <taxon>Actinomycetes</taxon>
        <taxon>Propionibacteriales</taxon>
        <taxon>Nocardioidaceae</taxon>
        <taxon>Nocardioides</taxon>
    </lineage>
</organism>
<evidence type="ECO:0000313" key="4">
    <source>
        <dbReference type="Proteomes" id="UP000283644"/>
    </source>
</evidence>
<proteinExistence type="predicted"/>
<gene>
    <name evidence="3" type="ORF">D0Z08_30780</name>
</gene>
<dbReference type="PANTHER" id="PTHR31527:SF0">
    <property type="entry name" value="RE64534P"/>
    <property type="match status" value="1"/>
</dbReference>
<evidence type="ECO:0000259" key="2">
    <source>
        <dbReference type="Pfam" id="PF09347"/>
    </source>
</evidence>
<dbReference type="AlphaFoldDB" id="A0A417XSH0"/>